<proteinExistence type="predicted"/>
<protein>
    <submittedName>
        <fullName evidence="1">DUF2971 domain-containing protein</fullName>
    </submittedName>
</protein>
<dbReference type="AlphaFoldDB" id="A0A6L9EJV2"/>
<evidence type="ECO:0000313" key="1">
    <source>
        <dbReference type="EMBL" id="NAS16819.1"/>
    </source>
</evidence>
<sequence>MEDWIKQYVNLYTMDGTELNGEEIDKAKLLKFDHMPSKFYKYREFDEGQYSIKNFEDDTIWMTTPSRYNDPYDSAATITFGKKQIDNLKKTTIEMFKKNGNLELTEDDEKILYEFKDMKSFRRYLMMKDKRSSEENIDVDELNDAIENAINKEFDRLNEQLTESFQTSILSCSFSEVNHSILMWSHYAKYHTGFCIEYDFKQLGQNHHITRMMLPIIYTDKLFDFTPYTQDINKFNCLMSSYVTMEKSTEWQYEREWRLAISWGPSAEPFAKPVPTPTAVYLGAKISAENEKLIIDIAKKKSIPVYKMKMKSNEFKLISEKIA</sequence>
<dbReference type="Proteomes" id="UP000474042">
    <property type="component" value="Unassembled WGS sequence"/>
</dbReference>
<dbReference type="Pfam" id="PF11185">
    <property type="entry name" value="DUF2971"/>
    <property type="match status" value="1"/>
</dbReference>
<comment type="caution">
    <text evidence="1">The sequence shown here is derived from an EMBL/GenBank/DDBJ whole genome shotgun (WGS) entry which is preliminary data.</text>
</comment>
<dbReference type="InterPro" id="IPR021352">
    <property type="entry name" value="DUF2971"/>
</dbReference>
<accession>A0A6L9EJV2</accession>
<organism evidence="1 2">
    <name type="scientific">Clostridium butyricum</name>
    <dbReference type="NCBI Taxonomy" id="1492"/>
    <lineage>
        <taxon>Bacteria</taxon>
        <taxon>Bacillati</taxon>
        <taxon>Bacillota</taxon>
        <taxon>Clostridia</taxon>
        <taxon>Eubacteriales</taxon>
        <taxon>Clostridiaceae</taxon>
        <taxon>Clostridium</taxon>
    </lineage>
</organism>
<dbReference type="EMBL" id="WOFV02000004">
    <property type="protein sequence ID" value="NAS16819.1"/>
    <property type="molecule type" value="Genomic_DNA"/>
</dbReference>
<reference evidence="1 2" key="1">
    <citation type="submission" date="2020-01" db="EMBL/GenBank/DDBJ databases">
        <title>Genome sequence of a 1,3-propanediol producer, Clostridium butyricum S3.</title>
        <authorList>
            <person name="Zhou J."/>
        </authorList>
    </citation>
    <scope>NUCLEOTIDE SEQUENCE [LARGE SCALE GENOMIC DNA]</scope>
    <source>
        <strain evidence="1 2">S3</strain>
    </source>
</reference>
<name>A0A6L9EJV2_CLOBU</name>
<evidence type="ECO:0000313" key="2">
    <source>
        <dbReference type="Proteomes" id="UP000474042"/>
    </source>
</evidence>
<gene>
    <name evidence="1" type="ORF">GND98_002710</name>
</gene>